<gene>
    <name evidence="1" type="ORF">EYW49_09810</name>
</gene>
<reference evidence="1 2" key="1">
    <citation type="submission" date="2019-02" db="EMBL/GenBank/DDBJ databases">
        <title>Siculibacillus lacustris gen. nov., sp. nov., a new rosette-forming bacterium isolated from a freshwater crater lake (Lake St. Ana, Romania).</title>
        <authorList>
            <person name="Felfoldi T."/>
            <person name="Marton Z."/>
            <person name="Szabo A."/>
            <person name="Mentes A."/>
            <person name="Boka K."/>
            <person name="Marialigeti K."/>
            <person name="Mathe I."/>
            <person name="Koncz M."/>
            <person name="Schumann P."/>
            <person name="Toth E."/>
        </authorList>
    </citation>
    <scope>NUCLEOTIDE SEQUENCE [LARGE SCALE GENOMIC DNA]</scope>
    <source>
        <strain evidence="1 2">SA-279</strain>
    </source>
</reference>
<evidence type="ECO:0000313" key="1">
    <source>
        <dbReference type="EMBL" id="TBW38233.1"/>
    </source>
</evidence>
<organism evidence="1 2">
    <name type="scientific">Siculibacillus lacustris</name>
    <dbReference type="NCBI Taxonomy" id="1549641"/>
    <lineage>
        <taxon>Bacteria</taxon>
        <taxon>Pseudomonadati</taxon>
        <taxon>Pseudomonadota</taxon>
        <taxon>Alphaproteobacteria</taxon>
        <taxon>Hyphomicrobiales</taxon>
        <taxon>Ancalomicrobiaceae</taxon>
        <taxon>Siculibacillus</taxon>
    </lineage>
</organism>
<dbReference type="EMBL" id="SJFN01000012">
    <property type="protein sequence ID" value="TBW38233.1"/>
    <property type="molecule type" value="Genomic_DNA"/>
</dbReference>
<evidence type="ECO:0000313" key="2">
    <source>
        <dbReference type="Proteomes" id="UP000292781"/>
    </source>
</evidence>
<protein>
    <recommendedName>
        <fullName evidence="3">CdiI immunity protein domain-containing protein</fullName>
    </recommendedName>
</protein>
<comment type="caution">
    <text evidence="1">The sequence shown here is derived from an EMBL/GenBank/DDBJ whole genome shotgun (WGS) entry which is preliminary data.</text>
</comment>
<sequence>MPMPMVFRNFAGAFHQDVVEFHGTFEAAVDAVVDEVPVGDCRELADFIDTLLTSGPDVCERVWEESPTSVLFSHAEGLMLMLADCRDRLRARADRGPRP</sequence>
<dbReference type="RefSeq" id="WP_131308983.1">
    <property type="nucleotide sequence ID" value="NZ_SJFN01000012.1"/>
</dbReference>
<dbReference type="AlphaFoldDB" id="A0A4Q9VR65"/>
<name>A0A4Q9VR65_9HYPH</name>
<keyword evidence="2" id="KW-1185">Reference proteome</keyword>
<dbReference type="Proteomes" id="UP000292781">
    <property type="component" value="Unassembled WGS sequence"/>
</dbReference>
<evidence type="ECO:0008006" key="3">
    <source>
        <dbReference type="Google" id="ProtNLM"/>
    </source>
</evidence>
<proteinExistence type="predicted"/>
<accession>A0A4Q9VR65</accession>